<dbReference type="PANTHER" id="PTHR30461">
    <property type="entry name" value="DNA-INVERTASE FROM LAMBDOID PROPHAGE"/>
    <property type="match status" value="1"/>
</dbReference>
<dbReference type="PROSITE" id="PS51737">
    <property type="entry name" value="RECOMBINASE_DNA_BIND"/>
    <property type="match status" value="1"/>
</dbReference>
<comment type="caution">
    <text evidence="3">The sequence shown here is derived from an EMBL/GenBank/DDBJ whole genome shotgun (WGS) entry which is preliminary data.</text>
</comment>
<dbReference type="EMBL" id="NOXF01000003">
    <property type="protein sequence ID" value="PEQ24901.1"/>
    <property type="molecule type" value="Genomic_DNA"/>
</dbReference>
<accession>A7VRL7</accession>
<evidence type="ECO:0000313" key="5">
    <source>
        <dbReference type="Proteomes" id="UP000003490"/>
    </source>
</evidence>
<dbReference type="EMBL" id="ABCB02000016">
    <property type="protein sequence ID" value="EDO62339.1"/>
    <property type="molecule type" value="Genomic_DNA"/>
</dbReference>
<dbReference type="Proteomes" id="UP000220611">
    <property type="component" value="Unassembled WGS sequence"/>
</dbReference>
<dbReference type="Proteomes" id="UP000003490">
    <property type="component" value="Unassembled WGS sequence"/>
</dbReference>
<organism evidence="3 5">
    <name type="scientific">[Clostridium] leptum DSM 753</name>
    <dbReference type="NCBI Taxonomy" id="428125"/>
    <lineage>
        <taxon>Bacteria</taxon>
        <taxon>Bacillati</taxon>
        <taxon>Bacillota</taxon>
        <taxon>Clostridia</taxon>
        <taxon>Eubacteriales</taxon>
        <taxon>Oscillospiraceae</taxon>
        <taxon>Oscillospiraceae incertae sedis</taxon>
    </lineage>
</organism>
<reference evidence="3 5" key="2">
    <citation type="submission" date="2007-08" db="EMBL/GenBank/DDBJ databases">
        <authorList>
            <person name="Fulton L."/>
            <person name="Clifton S."/>
            <person name="Fulton B."/>
            <person name="Xu J."/>
            <person name="Minx P."/>
            <person name="Pepin K.H."/>
            <person name="Johnson M."/>
            <person name="Thiruvilangam P."/>
            <person name="Bhonagiri V."/>
            <person name="Nash W.E."/>
            <person name="Wang C."/>
            <person name="Mardis E.R."/>
            <person name="Wilson R.K."/>
        </authorList>
    </citation>
    <scope>NUCLEOTIDE SEQUENCE [LARGE SCALE GENOMIC DNA]</scope>
    <source>
        <strain evidence="3 5">DSM 753</strain>
    </source>
</reference>
<dbReference type="Gene3D" id="3.40.50.1390">
    <property type="entry name" value="Resolvase, N-terminal catalytic domain"/>
    <property type="match status" value="1"/>
</dbReference>
<dbReference type="HOGENOM" id="CLU_010686_18_2_9"/>
<dbReference type="InterPro" id="IPR050639">
    <property type="entry name" value="SSR_resolvase"/>
</dbReference>
<protein>
    <submittedName>
        <fullName evidence="3 4">Recombinase</fullName>
    </submittedName>
</protein>
<feature type="coiled-coil region" evidence="1">
    <location>
        <begin position="396"/>
        <end position="472"/>
    </location>
</feature>
<name>A7VRL7_9FIRM</name>
<evidence type="ECO:0000256" key="1">
    <source>
        <dbReference type="SAM" id="Coils"/>
    </source>
</evidence>
<sequence length="550" mass="63243">MTANTYKPEQITALYARLSQEDALDGDSNSIVNQKAVLSKYAADNGFSNPVFFIDDGVSGVTFDRPNFNRMIAEIEAGNVGTVIVKDMSRLGRDYLKVGYYTEIFLVERDVRYIAINDGVDSAKGDNDFTPFRNLFNDFYAKDTSKKVRAIKKAQGMAGEHLTKPPYGYKVDPNDKKQWIVDEEAAAVVKRIFDLCVAGKGPMQIAKILKTEKTLTVKAYYAKRKDKPLPENPYHWNDNSVVGILERMDYCGHTVNFKSYSKSHKLKKRIPTTKEQQAIFRNTHEAIVEEAVFERVQELRANKRRPTKAERQGLFSGLVYCADCGSKLHFATCKNFNGSQDHYRCENYKSNTGSCTAHFIREEVLKTIVLQRIFAVTALFYEDISAFMELIRKQRFDEAEKEMKRKRREVGQARKRIAELDRIFKRIYEDDINGTISHERFLKLSAEYEAEQRELTEKVNAEQKEVDTYEQNKSDFDSFALIIRKYVGITELTPTIVNEFIKKIIVHAPEKVNGKRFQKVDIVFNFVGEIHLPTDPQTEQEATNEQEKTA</sequence>
<dbReference type="InterPro" id="IPR038109">
    <property type="entry name" value="DNA_bind_recomb_sf"/>
</dbReference>
<dbReference type="Pfam" id="PF00239">
    <property type="entry name" value="Resolvase"/>
    <property type="match status" value="1"/>
</dbReference>
<dbReference type="InterPro" id="IPR036162">
    <property type="entry name" value="Resolvase-like_N_sf"/>
</dbReference>
<dbReference type="SMART" id="SM00857">
    <property type="entry name" value="Resolvase"/>
    <property type="match status" value="1"/>
</dbReference>
<reference evidence="4 6" key="3">
    <citation type="submission" date="2017-07" db="EMBL/GenBank/DDBJ databases">
        <title>Prevalence of linear plasmids in Cutibacterium (Propionibacterium) acnes isolates obtained from prostatic tissue.</title>
        <authorList>
            <person name="Davidsson S."/>
            <person name="Carlsson J."/>
            <person name="Molling P."/>
            <person name="Andren O."/>
            <person name="Andersson S.-O."/>
            <person name="Brzuszkiewicz E."/>
            <person name="Poehlein A."/>
            <person name="Al-Zeer M."/>
            <person name="Brinkmann V."/>
            <person name="Scavenius C."/>
            <person name="Nazipi S."/>
            <person name="Soderquist B."/>
            <person name="Bruggemann H."/>
        </authorList>
    </citation>
    <scope>NUCLEOTIDE SEQUENCE [LARGE SCALE GENOMIC DNA]</scope>
    <source>
        <strain evidence="4 6">DSM 753</strain>
    </source>
</reference>
<dbReference type="PANTHER" id="PTHR30461:SF23">
    <property type="entry name" value="DNA RECOMBINASE-RELATED"/>
    <property type="match status" value="1"/>
</dbReference>
<reference evidence="3 5" key="1">
    <citation type="submission" date="2007-08" db="EMBL/GenBank/DDBJ databases">
        <title>Draft genome sequence of Clostridium leptum (DSM 753).</title>
        <authorList>
            <person name="Sudarsanam P."/>
            <person name="Ley R."/>
            <person name="Guruge J."/>
            <person name="Turnbaugh P.J."/>
            <person name="Mahowald M."/>
            <person name="Liep D."/>
            <person name="Gordon J."/>
        </authorList>
    </citation>
    <scope>NUCLEOTIDE SEQUENCE [LARGE SCALE GENOMIC DNA]</scope>
    <source>
        <strain evidence="3 5">DSM 753</strain>
    </source>
</reference>
<dbReference type="GO" id="GO:0003677">
    <property type="term" value="F:DNA binding"/>
    <property type="evidence" value="ECO:0007669"/>
    <property type="project" value="InterPro"/>
</dbReference>
<proteinExistence type="predicted"/>
<dbReference type="CDD" id="cd03770">
    <property type="entry name" value="SR_TndX_transposase"/>
    <property type="match status" value="1"/>
</dbReference>
<evidence type="ECO:0000313" key="3">
    <source>
        <dbReference type="EMBL" id="EDO62339.1"/>
    </source>
</evidence>
<keyword evidence="6" id="KW-1185">Reference proteome</keyword>
<dbReference type="InterPro" id="IPR025378">
    <property type="entry name" value="DUF4368"/>
</dbReference>
<feature type="domain" description="Recombinase" evidence="2">
    <location>
        <begin position="166"/>
        <end position="306"/>
    </location>
</feature>
<dbReference type="InterPro" id="IPR011109">
    <property type="entry name" value="DNA_bind_recombinase_dom"/>
</dbReference>
<dbReference type="SUPFAM" id="SSF53041">
    <property type="entry name" value="Resolvase-like"/>
    <property type="match status" value="1"/>
</dbReference>
<dbReference type="Pfam" id="PF07508">
    <property type="entry name" value="Recombinase"/>
    <property type="match status" value="1"/>
</dbReference>
<dbReference type="GO" id="GO:0000150">
    <property type="term" value="F:DNA strand exchange activity"/>
    <property type="evidence" value="ECO:0007669"/>
    <property type="project" value="InterPro"/>
</dbReference>
<dbReference type="Pfam" id="PF13408">
    <property type="entry name" value="Zn_ribbon_recom"/>
    <property type="match status" value="1"/>
</dbReference>
<evidence type="ECO:0000259" key="2">
    <source>
        <dbReference type="PROSITE" id="PS51737"/>
    </source>
</evidence>
<dbReference type="AlphaFoldDB" id="A7VRL7"/>
<dbReference type="eggNOG" id="COG1961">
    <property type="taxonomic scope" value="Bacteria"/>
</dbReference>
<evidence type="ECO:0000313" key="6">
    <source>
        <dbReference type="Proteomes" id="UP000220611"/>
    </source>
</evidence>
<dbReference type="Gene3D" id="3.90.1750.20">
    <property type="entry name" value="Putative Large Serine Recombinase, Chain B, Domain 2"/>
    <property type="match status" value="1"/>
</dbReference>
<gene>
    <name evidence="3" type="primary">tnpX</name>
    <name evidence="4" type="ORF">CH238_05505</name>
    <name evidence="3" type="ORF">CLOLEP_01201</name>
</gene>
<dbReference type="Pfam" id="PF14287">
    <property type="entry name" value="DUF4368"/>
    <property type="match status" value="1"/>
</dbReference>
<dbReference type="OrthoDB" id="9784557at2"/>
<evidence type="ECO:0000313" key="4">
    <source>
        <dbReference type="EMBL" id="PEQ24901.1"/>
    </source>
</evidence>
<keyword evidence="1" id="KW-0175">Coiled coil</keyword>
<dbReference type="InterPro" id="IPR006119">
    <property type="entry name" value="Resolv_N"/>
</dbReference>
<dbReference type="InterPro" id="IPR025827">
    <property type="entry name" value="Zn_ribbon_recom_dom"/>
</dbReference>